<feature type="domain" description="Flagellar hook-length control protein-like C-terminal" evidence="2">
    <location>
        <begin position="392"/>
        <end position="465"/>
    </location>
</feature>
<feature type="region of interest" description="Disordered" evidence="1">
    <location>
        <begin position="202"/>
        <end position="332"/>
    </location>
</feature>
<feature type="region of interest" description="Disordered" evidence="1">
    <location>
        <begin position="35"/>
        <end position="84"/>
    </location>
</feature>
<keyword evidence="3" id="KW-0282">Flagellum</keyword>
<organism evidence="3 4">
    <name type="scientific">Parahaliea mediterranea</name>
    <dbReference type="NCBI Taxonomy" id="651086"/>
    <lineage>
        <taxon>Bacteria</taxon>
        <taxon>Pseudomonadati</taxon>
        <taxon>Pseudomonadota</taxon>
        <taxon>Gammaproteobacteria</taxon>
        <taxon>Cellvibrionales</taxon>
        <taxon>Halieaceae</taxon>
        <taxon>Parahaliea</taxon>
    </lineage>
</organism>
<dbReference type="EMBL" id="JAFKCZ010000003">
    <property type="protein sequence ID" value="MBN7795818.1"/>
    <property type="molecule type" value="Genomic_DNA"/>
</dbReference>
<feature type="compositionally biased region" description="Low complexity" evidence="1">
    <location>
        <begin position="250"/>
        <end position="290"/>
    </location>
</feature>
<sequence length="468" mass="47966">MSGITPILDTLLHQVLGKRVDLPPPRDLNEAVKPLQAGTAPQAVHSDSRLDPRPLPAAATTEQSLARPAAPTAPPVSGPGSTATHFSAAARDIAEVLARFPAPPSTLKLVAPLLAAGAEGASPTDVAARLKSSIDSSGLFYESHLARWYRGGLGREQLAREPQMSSGARPPAEGAGPAAAPLVRAGVPVSGGERGAQAVAANGHLVSPVPGERPGSPAATELPRPEGRGLPSPPVSSSSPSPSSPPVPPVAGSLSAPATGASPDRSPAGSPASAAPVSPVLAEVESSAPERAARERAAREWATWEQVAREQPVAGRAGAGESSPVRGEGAGHGMSEALQGVVRQQLEMLAMPVLRWEGDVWSGLFMAFTLHFPNAQARDGQSGSGDAGDAGSGGDEWVSELRLEIAGLGDVQVSLRMFREQLELGLEASSAALAGELAARREELETRLARCGFEAVSLHIGDREARND</sequence>
<keyword evidence="4" id="KW-1185">Reference proteome</keyword>
<name>A0A939DCR2_9GAMM</name>
<dbReference type="Proteomes" id="UP000664303">
    <property type="component" value="Unassembled WGS sequence"/>
</dbReference>
<dbReference type="AlphaFoldDB" id="A0A939DCR2"/>
<evidence type="ECO:0000313" key="3">
    <source>
        <dbReference type="EMBL" id="MBN7795818.1"/>
    </source>
</evidence>
<comment type="caution">
    <text evidence="3">The sequence shown here is derived from an EMBL/GenBank/DDBJ whole genome shotgun (WGS) entry which is preliminary data.</text>
</comment>
<evidence type="ECO:0000256" key="1">
    <source>
        <dbReference type="SAM" id="MobiDB-lite"/>
    </source>
</evidence>
<dbReference type="InterPro" id="IPR021136">
    <property type="entry name" value="Flagellar_hook_control-like_C"/>
</dbReference>
<evidence type="ECO:0000259" key="2">
    <source>
        <dbReference type="Pfam" id="PF02120"/>
    </source>
</evidence>
<gene>
    <name evidence="3" type="ORF">JYP50_04400</name>
</gene>
<feature type="compositionally biased region" description="Low complexity" evidence="1">
    <location>
        <begin position="167"/>
        <end position="179"/>
    </location>
</feature>
<evidence type="ECO:0000313" key="4">
    <source>
        <dbReference type="Proteomes" id="UP000664303"/>
    </source>
</evidence>
<feature type="region of interest" description="Disordered" evidence="1">
    <location>
        <begin position="160"/>
        <end position="179"/>
    </location>
</feature>
<reference evidence="3" key="1">
    <citation type="submission" date="2021-02" db="EMBL/GenBank/DDBJ databases">
        <title>PHA producing bacteria isolated from coastal sediment in Guangdong, Shenzhen.</title>
        <authorList>
            <person name="Zheng W."/>
            <person name="Yu S."/>
            <person name="Huang Y."/>
        </authorList>
    </citation>
    <scope>NUCLEOTIDE SEQUENCE</scope>
    <source>
        <strain evidence="3">TN14-10</strain>
    </source>
</reference>
<accession>A0A939DCR2</accession>
<keyword evidence="3" id="KW-0969">Cilium</keyword>
<dbReference type="RefSeq" id="WP_206559261.1">
    <property type="nucleotide sequence ID" value="NZ_JAFKCZ010000003.1"/>
</dbReference>
<proteinExistence type="predicted"/>
<protein>
    <submittedName>
        <fullName evidence="3">Flagellar hook-length control protein FliK</fullName>
    </submittedName>
</protein>
<keyword evidence="3" id="KW-0966">Cell projection</keyword>
<dbReference type="Pfam" id="PF02120">
    <property type="entry name" value="Flg_hook"/>
    <property type="match status" value="1"/>
</dbReference>